<organism evidence="1 2">
    <name type="scientific">Phototrophicus methaneseepsis</name>
    <dbReference type="NCBI Taxonomy" id="2710758"/>
    <lineage>
        <taxon>Bacteria</taxon>
        <taxon>Bacillati</taxon>
        <taxon>Chloroflexota</taxon>
        <taxon>Candidatus Thermofontia</taxon>
        <taxon>Phototrophicales</taxon>
        <taxon>Phototrophicaceae</taxon>
        <taxon>Phototrophicus</taxon>
    </lineage>
</organism>
<dbReference type="RefSeq" id="WP_195172363.1">
    <property type="nucleotide sequence ID" value="NZ_CP062983.1"/>
</dbReference>
<sequence length="82" mass="9406">MARQFPCELYIGQKVLVRPSPSSYAVESLVIAIDAMKGIVQVKPIGYNIRWIARPRAIANLAGLYLHYENERFFFDVKPFFA</sequence>
<gene>
    <name evidence="1" type="ORF">G4Y79_07975</name>
</gene>
<evidence type="ECO:0000313" key="1">
    <source>
        <dbReference type="EMBL" id="QPC84300.1"/>
    </source>
</evidence>
<keyword evidence="2" id="KW-1185">Reference proteome</keyword>
<dbReference type="EMBL" id="CP062983">
    <property type="protein sequence ID" value="QPC84300.1"/>
    <property type="molecule type" value="Genomic_DNA"/>
</dbReference>
<proteinExistence type="predicted"/>
<dbReference type="Proteomes" id="UP000594468">
    <property type="component" value="Chromosome"/>
</dbReference>
<evidence type="ECO:0000313" key="2">
    <source>
        <dbReference type="Proteomes" id="UP000594468"/>
    </source>
</evidence>
<dbReference type="AlphaFoldDB" id="A0A7S8IF36"/>
<protein>
    <submittedName>
        <fullName evidence="1">Uncharacterized protein</fullName>
    </submittedName>
</protein>
<accession>A0A7S8IF36</accession>
<reference evidence="1 2" key="1">
    <citation type="submission" date="2020-02" db="EMBL/GenBank/DDBJ databases">
        <authorList>
            <person name="Zheng R.K."/>
            <person name="Sun C.M."/>
        </authorList>
    </citation>
    <scope>NUCLEOTIDE SEQUENCE [LARGE SCALE GENOMIC DNA]</scope>
    <source>
        <strain evidence="2">rifampicinis</strain>
    </source>
</reference>
<dbReference type="KEGG" id="pmet:G4Y79_07975"/>
<name>A0A7S8IF36_9CHLR</name>